<dbReference type="InterPro" id="IPR035906">
    <property type="entry name" value="MetI-like_sf"/>
</dbReference>
<keyword evidence="10" id="KW-1185">Reference proteome</keyword>
<accession>A0ABS0F3D6</accession>
<dbReference type="SUPFAM" id="SSF161098">
    <property type="entry name" value="MetI-like"/>
    <property type="match status" value="1"/>
</dbReference>
<feature type="transmembrane region" description="Helical" evidence="7">
    <location>
        <begin position="134"/>
        <end position="154"/>
    </location>
</feature>
<feature type="transmembrane region" description="Helical" evidence="7">
    <location>
        <begin position="212"/>
        <end position="230"/>
    </location>
</feature>
<feature type="transmembrane region" description="Helical" evidence="7">
    <location>
        <begin position="261"/>
        <end position="284"/>
    </location>
</feature>
<dbReference type="RefSeq" id="WP_195867549.1">
    <property type="nucleotide sequence ID" value="NZ_JADPKZ010000039.1"/>
</dbReference>
<comment type="similarity">
    <text evidence="7">Belongs to the binding-protein-dependent transport system permease family.</text>
</comment>
<dbReference type="Gene3D" id="1.10.3720.10">
    <property type="entry name" value="MetI-like"/>
    <property type="match status" value="1"/>
</dbReference>
<evidence type="ECO:0000256" key="7">
    <source>
        <dbReference type="RuleBase" id="RU363032"/>
    </source>
</evidence>
<dbReference type="PANTHER" id="PTHR43386">
    <property type="entry name" value="OLIGOPEPTIDE TRANSPORT SYSTEM PERMEASE PROTEIN APPC"/>
    <property type="match status" value="1"/>
</dbReference>
<protein>
    <submittedName>
        <fullName evidence="9">ABC transporter permease</fullName>
    </submittedName>
</protein>
<evidence type="ECO:0000313" key="10">
    <source>
        <dbReference type="Proteomes" id="UP000642910"/>
    </source>
</evidence>
<evidence type="ECO:0000256" key="2">
    <source>
        <dbReference type="ARBA" id="ARBA00022448"/>
    </source>
</evidence>
<dbReference type="PROSITE" id="PS50928">
    <property type="entry name" value="ABC_TM1"/>
    <property type="match status" value="1"/>
</dbReference>
<comment type="subcellular location">
    <subcellularLocation>
        <location evidence="1 7">Cell membrane</location>
        <topology evidence="1 7">Multi-pass membrane protein</topology>
    </subcellularLocation>
</comment>
<feature type="domain" description="ABC transmembrane type-1" evidence="8">
    <location>
        <begin position="94"/>
        <end position="284"/>
    </location>
</feature>
<gene>
    <name evidence="9" type="ORF">IW967_07965</name>
</gene>
<keyword evidence="4 7" id="KW-0812">Transmembrane</keyword>
<dbReference type="InterPro" id="IPR000515">
    <property type="entry name" value="MetI-like"/>
</dbReference>
<organism evidence="9 10">
    <name type="scientific">Alicyclobacillus mali</name>
    <name type="common">ex Roth et al. 2021</name>
    <dbReference type="NCBI Taxonomy" id="1123961"/>
    <lineage>
        <taxon>Bacteria</taxon>
        <taxon>Bacillati</taxon>
        <taxon>Bacillota</taxon>
        <taxon>Bacilli</taxon>
        <taxon>Bacillales</taxon>
        <taxon>Alicyclobacillaceae</taxon>
        <taxon>Alicyclobacillus</taxon>
    </lineage>
</organism>
<feature type="transmembrane region" description="Helical" evidence="7">
    <location>
        <begin position="160"/>
        <end position="177"/>
    </location>
</feature>
<keyword evidence="2 7" id="KW-0813">Transport</keyword>
<dbReference type="InterPro" id="IPR025966">
    <property type="entry name" value="OppC_N"/>
</dbReference>
<name>A0ABS0F3D6_9BACL</name>
<evidence type="ECO:0000256" key="5">
    <source>
        <dbReference type="ARBA" id="ARBA00022989"/>
    </source>
</evidence>
<proteinExistence type="inferred from homology"/>
<dbReference type="EMBL" id="JADPKZ010000039">
    <property type="protein sequence ID" value="MBF8377801.1"/>
    <property type="molecule type" value="Genomic_DNA"/>
</dbReference>
<evidence type="ECO:0000313" key="9">
    <source>
        <dbReference type="EMBL" id="MBF8377801.1"/>
    </source>
</evidence>
<keyword evidence="5 7" id="KW-1133">Transmembrane helix</keyword>
<dbReference type="InterPro" id="IPR050366">
    <property type="entry name" value="BP-dependent_transpt_permease"/>
</dbReference>
<feature type="transmembrane region" description="Helical" evidence="7">
    <location>
        <begin position="102"/>
        <end position="122"/>
    </location>
</feature>
<dbReference type="Pfam" id="PF12911">
    <property type="entry name" value="OppC_N"/>
    <property type="match status" value="1"/>
</dbReference>
<dbReference type="Pfam" id="PF00528">
    <property type="entry name" value="BPD_transp_1"/>
    <property type="match status" value="1"/>
</dbReference>
<keyword evidence="6 7" id="KW-0472">Membrane</keyword>
<dbReference type="CDD" id="cd06261">
    <property type="entry name" value="TM_PBP2"/>
    <property type="match status" value="1"/>
</dbReference>
<evidence type="ECO:0000256" key="6">
    <source>
        <dbReference type="ARBA" id="ARBA00023136"/>
    </source>
</evidence>
<evidence type="ECO:0000256" key="3">
    <source>
        <dbReference type="ARBA" id="ARBA00022475"/>
    </source>
</evidence>
<feature type="transmembrane region" description="Helical" evidence="7">
    <location>
        <begin position="34"/>
        <end position="54"/>
    </location>
</feature>
<dbReference type="Proteomes" id="UP000642910">
    <property type="component" value="Unassembled WGS sequence"/>
</dbReference>
<evidence type="ECO:0000256" key="4">
    <source>
        <dbReference type="ARBA" id="ARBA00022692"/>
    </source>
</evidence>
<keyword evidence="3" id="KW-1003">Cell membrane</keyword>
<sequence length="296" mass="31734">MSLVPEPHLSPVEQTSAPARNLPRRRIRLANPSLVIGSILVLFILGVTLLAPYISPYGPNQVNYSAVLQAPSAHHWFGTDQLGRDQLARILFGARTSMEVSVGSLVVGAGIGVPVGLIAGYYRGFLDTWIIMRIIDAIQAFPFLILALVLAAMLGPGSRNAMIAIGIGLVPTFARTARAQMLQELGKDYIDAARVAGCTHARIIFRHILPNALTPIIVQATLAMASSIVAEASLEYLGLGVQPPTASWGSMLQSAQGYLQLAPWLVVFPGLALVLSVVSFNLLGDGIQRWLNRKIS</sequence>
<evidence type="ECO:0000259" key="8">
    <source>
        <dbReference type="PROSITE" id="PS50928"/>
    </source>
</evidence>
<comment type="caution">
    <text evidence="9">The sequence shown here is derived from an EMBL/GenBank/DDBJ whole genome shotgun (WGS) entry which is preliminary data.</text>
</comment>
<reference evidence="9 10" key="1">
    <citation type="submission" date="2020-11" db="EMBL/GenBank/DDBJ databases">
        <title>Genomic insight of Alicyclobacillus mali FL 18 reveals a new arsenic-resistant strain, with potential in environmental biotechnology.</title>
        <authorList>
            <person name="Fiorentino G."/>
            <person name="Gallo G."/>
            <person name="Aulitto M."/>
        </authorList>
    </citation>
    <scope>NUCLEOTIDE SEQUENCE [LARGE SCALE GENOMIC DNA]</scope>
    <source>
        <strain evidence="9 10">FL 18</strain>
    </source>
</reference>
<dbReference type="PANTHER" id="PTHR43386:SF25">
    <property type="entry name" value="PEPTIDE ABC TRANSPORTER PERMEASE PROTEIN"/>
    <property type="match status" value="1"/>
</dbReference>
<evidence type="ECO:0000256" key="1">
    <source>
        <dbReference type="ARBA" id="ARBA00004651"/>
    </source>
</evidence>